<reference evidence="1" key="1">
    <citation type="submission" date="2015-04" db="UniProtKB">
        <authorList>
            <consortium name="EnsemblPlants"/>
        </authorList>
    </citation>
    <scope>IDENTIFICATION</scope>
</reference>
<sequence>MESISVNDLAGIICTVAIRSRVSHRSNEAGRARAINWEEREVVAVMDVMRAVRVRSPGQDNPASMLTAGA</sequence>
<reference evidence="1" key="2">
    <citation type="submission" date="2018-05" db="EMBL/GenBank/DDBJ databases">
        <title>OpunRS2 (Oryza punctata Reference Sequence Version 2).</title>
        <authorList>
            <person name="Zhang J."/>
            <person name="Kudrna D."/>
            <person name="Lee S."/>
            <person name="Talag J."/>
            <person name="Welchert J."/>
            <person name="Wing R.A."/>
        </authorList>
    </citation>
    <scope>NUCLEOTIDE SEQUENCE [LARGE SCALE GENOMIC DNA]</scope>
</reference>
<dbReference type="EnsemblPlants" id="OPUNC06G00850.1">
    <property type="protein sequence ID" value="OPUNC06G00850.1"/>
    <property type="gene ID" value="OPUNC06G00850"/>
</dbReference>
<organism evidence="1">
    <name type="scientific">Oryza punctata</name>
    <name type="common">Red rice</name>
    <dbReference type="NCBI Taxonomy" id="4537"/>
    <lineage>
        <taxon>Eukaryota</taxon>
        <taxon>Viridiplantae</taxon>
        <taxon>Streptophyta</taxon>
        <taxon>Embryophyta</taxon>
        <taxon>Tracheophyta</taxon>
        <taxon>Spermatophyta</taxon>
        <taxon>Magnoliopsida</taxon>
        <taxon>Liliopsida</taxon>
        <taxon>Poales</taxon>
        <taxon>Poaceae</taxon>
        <taxon>BOP clade</taxon>
        <taxon>Oryzoideae</taxon>
        <taxon>Oryzeae</taxon>
        <taxon>Oryzinae</taxon>
        <taxon>Oryza</taxon>
    </lineage>
</organism>
<name>A0A0E0L6Z9_ORYPU</name>
<keyword evidence="2" id="KW-1185">Reference proteome</keyword>
<dbReference type="AlphaFoldDB" id="A0A0E0L6Z9"/>
<dbReference type="Proteomes" id="UP000026962">
    <property type="component" value="Chromosome 6"/>
</dbReference>
<accession>A0A0E0L6Z9</accession>
<dbReference type="HOGENOM" id="CLU_2762213_0_0_1"/>
<dbReference type="Gramene" id="OPUNC06G00850.1">
    <property type="protein sequence ID" value="OPUNC06G00850.1"/>
    <property type="gene ID" value="OPUNC06G00850"/>
</dbReference>
<protein>
    <submittedName>
        <fullName evidence="1">Uncharacterized protein</fullName>
    </submittedName>
</protein>
<proteinExistence type="predicted"/>
<evidence type="ECO:0000313" key="1">
    <source>
        <dbReference type="EnsemblPlants" id="OPUNC06G00850.1"/>
    </source>
</evidence>
<evidence type="ECO:0000313" key="2">
    <source>
        <dbReference type="Proteomes" id="UP000026962"/>
    </source>
</evidence>